<organism evidence="4 5">
    <name type="scientific">Thermoanaerobacter kivui</name>
    <name type="common">Acetogenium kivui</name>
    <dbReference type="NCBI Taxonomy" id="2325"/>
    <lineage>
        <taxon>Bacteria</taxon>
        <taxon>Bacillati</taxon>
        <taxon>Bacillota</taxon>
        <taxon>Clostridia</taxon>
        <taxon>Thermoanaerobacterales</taxon>
        <taxon>Thermoanaerobacteraceae</taxon>
        <taxon>Thermoanaerobacter</taxon>
    </lineage>
</organism>
<evidence type="ECO:0000313" key="5">
    <source>
        <dbReference type="Proteomes" id="UP000029669"/>
    </source>
</evidence>
<dbReference type="STRING" id="2325.TKV_c21030"/>
<dbReference type="KEGG" id="tki:TKV_c21030"/>
<reference evidence="5" key="1">
    <citation type="journal article" date="2015" name="Genome Announc.">
        <title>Whole-Genome Sequences of 80 Environmental and Clinical Isolates of Burkholderia pseudomallei.</title>
        <authorList>
            <person name="Johnson S.L."/>
            <person name="Baker A.L."/>
            <person name="Chain P.S."/>
            <person name="Currie B.J."/>
            <person name="Daligault H.E."/>
            <person name="Davenport K.W."/>
            <person name="Davis C.B."/>
            <person name="Inglis T.J."/>
            <person name="Kaestli M."/>
            <person name="Koren S."/>
            <person name="Mayo M."/>
            <person name="Merritt A.J."/>
            <person name="Price E.P."/>
            <person name="Sarovich D.S."/>
            <person name="Warner J."/>
            <person name="Rosovitz M.J."/>
        </authorList>
    </citation>
    <scope>NUCLEOTIDE SEQUENCE [LARGE SCALE GENOMIC DNA]</scope>
    <source>
        <strain evidence="5">DSM 2030</strain>
    </source>
</reference>
<dbReference type="Proteomes" id="UP000029669">
    <property type="component" value="Chromosome"/>
</dbReference>
<dbReference type="RefSeq" id="WP_003871309.1">
    <property type="nucleotide sequence ID" value="NZ_CP009170.1"/>
</dbReference>
<dbReference type="Pfam" id="PF05979">
    <property type="entry name" value="DUF896"/>
    <property type="match status" value="1"/>
</dbReference>
<dbReference type="PANTHER" id="PTHR37300">
    <property type="entry name" value="UPF0291 PROTEIN CBO2609/CLC_2481"/>
    <property type="match status" value="1"/>
</dbReference>
<dbReference type="SUPFAM" id="SSF158221">
    <property type="entry name" value="YnzC-like"/>
    <property type="match status" value="1"/>
</dbReference>
<dbReference type="GO" id="GO:0005737">
    <property type="term" value="C:cytoplasm"/>
    <property type="evidence" value="ECO:0007669"/>
    <property type="project" value="UniProtKB-SubCell"/>
</dbReference>
<evidence type="ECO:0000256" key="1">
    <source>
        <dbReference type="ARBA" id="ARBA00022490"/>
    </source>
</evidence>
<accession>A0A097ATU6</accession>
<name>A0A097ATU6_THEKI</name>
<evidence type="ECO:0000256" key="3">
    <source>
        <dbReference type="SAM" id="Coils"/>
    </source>
</evidence>
<sequence>MITKEMIDRINFLYHKSQTEGLTEEEKEEQKRLRQEYVKEIRERVKRELDSIKYAENSCNHCGHDHNHHHHHHRH</sequence>
<protein>
    <recommendedName>
        <fullName evidence="2">UPF0291 protein TKV_c21030</fullName>
    </recommendedName>
</protein>
<feature type="coiled-coil region" evidence="3">
    <location>
        <begin position="16"/>
        <end position="43"/>
    </location>
</feature>
<dbReference type="AlphaFoldDB" id="A0A097ATU6"/>
<dbReference type="PANTHER" id="PTHR37300:SF1">
    <property type="entry name" value="UPF0291 PROTEIN YNZC"/>
    <property type="match status" value="1"/>
</dbReference>
<dbReference type="Gene3D" id="1.10.287.540">
    <property type="entry name" value="Helix hairpin bin"/>
    <property type="match status" value="1"/>
</dbReference>
<gene>
    <name evidence="4" type="ORF">TKV_c21030</name>
</gene>
<keyword evidence="5" id="KW-1185">Reference proteome</keyword>
<keyword evidence="1 2" id="KW-0963">Cytoplasm</keyword>
<dbReference type="HAMAP" id="MF_01103">
    <property type="entry name" value="UPF0291"/>
    <property type="match status" value="1"/>
</dbReference>
<comment type="similarity">
    <text evidence="2">Belongs to the UPF0291 family.</text>
</comment>
<dbReference type="eggNOG" id="COG4224">
    <property type="taxonomic scope" value="Bacteria"/>
</dbReference>
<evidence type="ECO:0000313" key="4">
    <source>
        <dbReference type="EMBL" id="AIS53236.1"/>
    </source>
</evidence>
<dbReference type="EMBL" id="CP009170">
    <property type="protein sequence ID" value="AIS53236.1"/>
    <property type="molecule type" value="Genomic_DNA"/>
</dbReference>
<keyword evidence="3" id="KW-0175">Coiled coil</keyword>
<comment type="subcellular location">
    <subcellularLocation>
        <location evidence="2">Cytoplasm</location>
    </subcellularLocation>
</comment>
<evidence type="ECO:0000256" key="2">
    <source>
        <dbReference type="HAMAP-Rule" id="MF_01103"/>
    </source>
</evidence>
<dbReference type="InterPro" id="IPR009242">
    <property type="entry name" value="DUF896"/>
</dbReference>
<proteinExistence type="inferred from homology"/>
<dbReference type="HOGENOM" id="CLU_173137_2_0_9"/>